<dbReference type="EMBL" id="LDYG01000058">
    <property type="protein sequence ID" value="KUP03917.1"/>
    <property type="molecule type" value="Genomic_DNA"/>
</dbReference>
<feature type="transmembrane region" description="Helical" evidence="5">
    <location>
        <begin position="340"/>
        <end position="356"/>
    </location>
</feature>
<evidence type="ECO:0000259" key="6">
    <source>
        <dbReference type="Pfam" id="PF04932"/>
    </source>
</evidence>
<dbReference type="PATRIC" id="fig|1150625.3.peg.3614"/>
<dbReference type="InterPro" id="IPR007016">
    <property type="entry name" value="O-antigen_ligase-rel_domated"/>
</dbReference>
<keyword evidence="4 5" id="KW-0472">Membrane</keyword>
<dbReference type="STRING" id="1150625.Q75_17200"/>
<dbReference type="Pfam" id="PF04932">
    <property type="entry name" value="Wzy_C"/>
    <property type="match status" value="1"/>
</dbReference>
<sequence length="399" mass="45381">MNSLKRYSSLEFSILLCFILPPIGIILVLASGLNTLWIFIKEKKPLLRSLNSWFFSMLLIASLGAALSMREWAFVGSSLLVLGYWGVYLRVVDGSFQPFTEKFRNLVVFGGVYNCFIGLAFKGESFPLLVSLFIGNIHIANMDETRLVGAAYNPNFAVYLLLMAVAFQLAQIFHTVQYRKFSSLWWQLLLLFFLSYGVLETGSRAGFFTLIILYMILAFRFGRIAIVAGISTAILVCQGALRYLPRFSRMDDSMDGRQAIWRKSIEIWEQHPLFGVTPVGFGQEYVNAFYEWKPHAHNIFIGMFAEFGMLGGVAFLIMVIHHSFKWSRLFAYEVRDKQESALYMLVLPIILLTGLVDQPLFSPQLGVITVVLLGCWDRYSSGLQLEWYKRVVSVSSSVK</sequence>
<evidence type="ECO:0000313" key="8">
    <source>
        <dbReference type="Proteomes" id="UP000074108"/>
    </source>
</evidence>
<gene>
    <name evidence="7" type="ORF">Q75_17200</name>
</gene>
<evidence type="ECO:0000256" key="4">
    <source>
        <dbReference type="ARBA" id="ARBA00023136"/>
    </source>
</evidence>
<feature type="transmembrane region" description="Helical" evidence="5">
    <location>
        <begin position="299"/>
        <end position="320"/>
    </location>
</feature>
<evidence type="ECO:0000256" key="1">
    <source>
        <dbReference type="ARBA" id="ARBA00004141"/>
    </source>
</evidence>
<accession>A0A147K3T9</accession>
<keyword evidence="2 5" id="KW-0812">Transmembrane</keyword>
<feature type="transmembrane region" description="Helical" evidence="5">
    <location>
        <begin position="73"/>
        <end position="91"/>
    </location>
</feature>
<organism evidence="7 8">
    <name type="scientific">Bacillus coahuilensis p1.1.43</name>
    <dbReference type="NCBI Taxonomy" id="1150625"/>
    <lineage>
        <taxon>Bacteria</taxon>
        <taxon>Bacillati</taxon>
        <taxon>Bacillota</taxon>
        <taxon>Bacilli</taxon>
        <taxon>Bacillales</taxon>
        <taxon>Bacillaceae</taxon>
        <taxon>Bacillus</taxon>
    </lineage>
</organism>
<evidence type="ECO:0000256" key="3">
    <source>
        <dbReference type="ARBA" id="ARBA00022989"/>
    </source>
</evidence>
<dbReference type="RefSeq" id="WP_059352125.1">
    <property type="nucleotide sequence ID" value="NZ_LDYG01000058.1"/>
</dbReference>
<dbReference type="GO" id="GO:0016020">
    <property type="term" value="C:membrane"/>
    <property type="evidence" value="ECO:0007669"/>
    <property type="project" value="UniProtKB-SubCell"/>
</dbReference>
<feature type="transmembrane region" description="Helical" evidence="5">
    <location>
        <begin position="223"/>
        <end position="244"/>
    </location>
</feature>
<dbReference type="PANTHER" id="PTHR37422:SF13">
    <property type="entry name" value="LIPOPOLYSACCHARIDE BIOSYNTHESIS PROTEIN PA4999-RELATED"/>
    <property type="match status" value="1"/>
</dbReference>
<comment type="subcellular location">
    <subcellularLocation>
        <location evidence="1">Membrane</location>
        <topology evidence="1">Multi-pass membrane protein</topology>
    </subcellularLocation>
</comment>
<evidence type="ECO:0000313" key="7">
    <source>
        <dbReference type="EMBL" id="KUP03917.1"/>
    </source>
</evidence>
<keyword evidence="8" id="KW-1185">Reference proteome</keyword>
<comment type="caution">
    <text evidence="7">The sequence shown here is derived from an EMBL/GenBank/DDBJ whole genome shotgun (WGS) entry which is preliminary data.</text>
</comment>
<feature type="transmembrane region" description="Helical" evidence="5">
    <location>
        <begin position="156"/>
        <end position="176"/>
    </location>
</feature>
<evidence type="ECO:0000256" key="5">
    <source>
        <dbReference type="SAM" id="Phobius"/>
    </source>
</evidence>
<feature type="transmembrane region" description="Helical" evidence="5">
    <location>
        <begin position="188"/>
        <end position="217"/>
    </location>
</feature>
<feature type="transmembrane region" description="Helical" evidence="5">
    <location>
        <begin position="50"/>
        <end position="67"/>
    </location>
</feature>
<name>A0A147K3T9_9BACI</name>
<proteinExistence type="predicted"/>
<keyword evidence="3 5" id="KW-1133">Transmembrane helix</keyword>
<dbReference type="AlphaFoldDB" id="A0A147K3T9"/>
<dbReference type="PANTHER" id="PTHR37422">
    <property type="entry name" value="TEICHURONIC ACID BIOSYNTHESIS PROTEIN TUAE"/>
    <property type="match status" value="1"/>
</dbReference>
<dbReference type="Proteomes" id="UP000074108">
    <property type="component" value="Unassembled WGS sequence"/>
</dbReference>
<evidence type="ECO:0000256" key="2">
    <source>
        <dbReference type="ARBA" id="ARBA00022692"/>
    </source>
</evidence>
<feature type="domain" description="O-antigen ligase-related" evidence="6">
    <location>
        <begin position="190"/>
        <end position="316"/>
    </location>
</feature>
<dbReference type="InterPro" id="IPR051533">
    <property type="entry name" value="WaaL-like"/>
</dbReference>
<reference evidence="7 8" key="1">
    <citation type="journal article" date="2016" name="Front. Microbiol.">
        <title>Microevolution Analysis of Bacillus coahuilensis Unveils Differences in Phosphorus Acquisition Strategies and Their Regulation.</title>
        <authorList>
            <person name="Gomez-Lunar Z."/>
            <person name="Hernandez-Gonzalez I."/>
            <person name="Rodriguez-Torres M.D."/>
            <person name="Souza V."/>
            <person name="Olmedo-Alvarez G."/>
        </authorList>
    </citation>
    <scope>NUCLEOTIDE SEQUENCE [LARGE SCALE GENOMIC DNA]</scope>
    <source>
        <strain evidence="8">p1.1.43</strain>
    </source>
</reference>
<dbReference type="OrthoDB" id="2986506at2"/>
<feature type="transmembrane region" description="Helical" evidence="5">
    <location>
        <begin position="12"/>
        <end position="38"/>
    </location>
</feature>
<protein>
    <recommendedName>
        <fullName evidence="6">O-antigen ligase-related domain-containing protein</fullName>
    </recommendedName>
</protein>